<evidence type="ECO:0000313" key="3">
    <source>
        <dbReference type="Proteomes" id="UP001595530"/>
    </source>
</evidence>
<keyword evidence="1" id="KW-0812">Transmembrane</keyword>
<dbReference type="Proteomes" id="UP001595530">
    <property type="component" value="Unassembled WGS sequence"/>
</dbReference>
<comment type="caution">
    <text evidence="2">The sequence shown here is derived from an EMBL/GenBank/DDBJ whole genome shotgun (WGS) entry which is preliminary data.</text>
</comment>
<dbReference type="EMBL" id="JBHRTP010000091">
    <property type="protein sequence ID" value="MFC3110880.1"/>
    <property type="molecule type" value="Genomic_DNA"/>
</dbReference>
<evidence type="ECO:0008006" key="4">
    <source>
        <dbReference type="Google" id="ProtNLM"/>
    </source>
</evidence>
<dbReference type="RefSeq" id="WP_390329571.1">
    <property type="nucleotide sequence ID" value="NZ_JBHRTP010000091.1"/>
</dbReference>
<evidence type="ECO:0000313" key="2">
    <source>
        <dbReference type="EMBL" id="MFC3110880.1"/>
    </source>
</evidence>
<keyword evidence="3" id="KW-1185">Reference proteome</keyword>
<accession>A0ABV7FB94</accession>
<keyword evidence="1" id="KW-1133">Transmembrane helix</keyword>
<keyword evidence="1" id="KW-0472">Membrane</keyword>
<reference evidence="3" key="1">
    <citation type="journal article" date="2019" name="Int. J. Syst. Evol. Microbiol.">
        <title>The Global Catalogue of Microorganisms (GCM) 10K type strain sequencing project: providing services to taxonomists for standard genome sequencing and annotation.</title>
        <authorList>
            <consortium name="The Broad Institute Genomics Platform"/>
            <consortium name="The Broad Institute Genome Sequencing Center for Infectious Disease"/>
            <person name="Wu L."/>
            <person name="Ma J."/>
        </authorList>
    </citation>
    <scope>NUCLEOTIDE SEQUENCE [LARGE SCALE GENOMIC DNA]</scope>
    <source>
        <strain evidence="3">KCTC 42986</strain>
    </source>
</reference>
<feature type="transmembrane region" description="Helical" evidence="1">
    <location>
        <begin position="28"/>
        <end position="46"/>
    </location>
</feature>
<organism evidence="2 3">
    <name type="scientific">Undibacterium arcticum</name>
    <dbReference type="NCBI Taxonomy" id="1762892"/>
    <lineage>
        <taxon>Bacteria</taxon>
        <taxon>Pseudomonadati</taxon>
        <taxon>Pseudomonadota</taxon>
        <taxon>Betaproteobacteria</taxon>
        <taxon>Burkholderiales</taxon>
        <taxon>Oxalobacteraceae</taxon>
        <taxon>Undibacterium</taxon>
    </lineage>
</organism>
<gene>
    <name evidence="2" type="ORF">ACFOFO_23490</name>
</gene>
<name>A0ABV7FB94_9BURK</name>
<evidence type="ECO:0000256" key="1">
    <source>
        <dbReference type="SAM" id="Phobius"/>
    </source>
</evidence>
<protein>
    <recommendedName>
        <fullName evidence="4">Nicotinamide riboside transporter PnuC</fullName>
    </recommendedName>
</protein>
<proteinExistence type="predicted"/>
<feature type="transmembrane region" description="Helical" evidence="1">
    <location>
        <begin position="6"/>
        <end position="21"/>
    </location>
</feature>
<sequence>MNYFEVIGCIFGLLGALLLALNNRYSGFGFYAFLVSNLAWIGYAIVQSVGGLTIQHIGFSITSLVGIYRWRAGKASTQYLDEPQSRDR</sequence>